<dbReference type="CDD" id="cd17923">
    <property type="entry name" value="DEXHc_Hrq1-like"/>
    <property type="match status" value="1"/>
</dbReference>
<evidence type="ECO:0000256" key="1">
    <source>
        <dbReference type="ARBA" id="ARBA00022741"/>
    </source>
</evidence>
<dbReference type="Pfam" id="PF09369">
    <property type="entry name" value="MZB"/>
    <property type="match status" value="1"/>
</dbReference>
<organism evidence="6 7">
    <name type="scientific">Dietzia natronolimnaea</name>
    <dbReference type="NCBI Taxonomy" id="161920"/>
    <lineage>
        <taxon>Bacteria</taxon>
        <taxon>Bacillati</taxon>
        <taxon>Actinomycetota</taxon>
        <taxon>Actinomycetes</taxon>
        <taxon>Mycobacteriales</taxon>
        <taxon>Dietziaceae</taxon>
        <taxon>Dietzia</taxon>
    </lineage>
</organism>
<feature type="domain" description="Helicase C-terminal" evidence="5">
    <location>
        <begin position="909"/>
        <end position="1057"/>
    </location>
</feature>
<dbReference type="RefSeq" id="WP_095719341.1">
    <property type="nucleotide sequence ID" value="NZ_NTGA01000037.1"/>
</dbReference>
<dbReference type="GO" id="GO:0004386">
    <property type="term" value="F:helicase activity"/>
    <property type="evidence" value="ECO:0007669"/>
    <property type="project" value="UniProtKB-KW"/>
</dbReference>
<evidence type="ECO:0000259" key="5">
    <source>
        <dbReference type="PROSITE" id="PS51194"/>
    </source>
</evidence>
<accession>A0A2A2WL38</accession>
<feature type="compositionally biased region" description="Basic and acidic residues" evidence="3">
    <location>
        <begin position="1173"/>
        <end position="1192"/>
    </location>
</feature>
<evidence type="ECO:0000313" key="7">
    <source>
        <dbReference type="Proteomes" id="UP000218810"/>
    </source>
</evidence>
<dbReference type="PROSITE" id="PS51192">
    <property type="entry name" value="HELICASE_ATP_BIND_1"/>
    <property type="match status" value="1"/>
</dbReference>
<comment type="caution">
    <text evidence="6">The sequence shown here is derived from an EMBL/GenBank/DDBJ whole genome shotgun (WGS) entry which is preliminary data.</text>
</comment>
<dbReference type="PANTHER" id="PTHR47962">
    <property type="entry name" value="ATP-DEPENDENT HELICASE LHR-RELATED-RELATED"/>
    <property type="match status" value="1"/>
</dbReference>
<dbReference type="SUPFAM" id="SSF52540">
    <property type="entry name" value="P-loop containing nucleoside triphosphate hydrolases"/>
    <property type="match status" value="2"/>
</dbReference>
<evidence type="ECO:0000259" key="4">
    <source>
        <dbReference type="PROSITE" id="PS51192"/>
    </source>
</evidence>
<sequence length="1727" mass="191654">MDVFEIRRRLVDDYRRYTTSFVDILDPRIKEFVDGELERGRQWPEPWISLNPSFASGGSIADLVDEGLLHPETVSIFRAGKTAAGAAGETITLHRHQRDAIVAARTGESYVLTTGTGSGKSLAYIIPVVDAVLRRPRVPGVKAIIVYPMNALANSQLGELEKFLTWGYGEESKPVTFARYTGQEDDEERERILRDPPDILLTNYVMLELVLTRPEERRRLVEAAEGLSFLVLDELHTYRGRQGADVGLLVRRLRQACRAPRLQCVGTSATMTTGGSRADQRAAVAEVASRVFGTEVRPDHVIGETLARATDAAAETDIAGLRNEVALGGAFSTYSQLVNSPLAAWVESTFGLAVDEADGDLVRQVPRRLEEEAAPRLADVTGLTMDECATAIRRMLLAGSAAVSPQTGRPLFAFRLHQFLSKGDTVYVSLEEEQSRHLTSKYQRSVPGKSGAVLFPLSFCRECGQEYIVVSRRTNAEGSVCFAPRRDRDVAEPDERSGYLYIRSEHPWPVDPIQESRLPESWVVAGQVIDRRRRFVPQRIQVDLGGRQVSSEGTEAAFVPAPFTFCLNCKVTYEQVRGKDFGKLAALDAEGRSSAVTVVSTSIVESLHSPAAADLRLEARKLLTFVDNRQDASLQAGHLNDFVQISQLRGALCRALSKAPKGIGHEDLAERVVAALDLPFEAYAENPYAQFGLRRKTEKALRDLVEYRLFVDLQRGWRITMPNLEQTGLLTIEYDSLAEIAEAEQLWEGAHTTLRDLAPERRAEICRVLLDEFRARALAIDAACLGQEGFDRLWRQARDTLTGVWSVGQSEQVVQTGSVIPKSGVEGGPRRDLFLSGRSNFGRYLRDQLTLADGTRLDSVDAEACILDLLTILESAGLLTRTLDRAKGGPGFQLKPSALVWRAGDGVVSGDPLRKTVNDDKGSRVNAFFRDLYSDRAQELAGIEAREHTAQVSPEVRQEREREFRTGELPLLFCSPTMELGVDIASLNAVSMRNVPPTPANYAQRSGRAGRSGQPALVTTYCATGNAHDQYYFRRSADMVAGSVAAPRLDLANEALLRSHLRAVWLAETGIRFGSALPDLVDTSGEEPTLDFDSDLRRRLDDPGVIDRASYLAGRLVEPMLEELRATAWWYEGWVGDIVAAAPEDLDRSCDRWRDLYRAALTDQHEQNQNVLRTDRSKRDAENAARRRGEAESQLRLLRNEDRGQRYSDFYTYRYLASEGFLPGYSFPRLPLAAYVPPQRGSARGQGGEYLQRPRFLAISEFGPRALLYHEGARYEVARVQVPMAAGGKGTVDTREARRCESCGYHHDRRPGGDVCENCGEGLGVPLRGLMHLQTVFTRRRERISSDEEERRRAGYELQTSFRFARHGSATGRLDATVLVGSDAVAELHYGDTAEVRIANLGLRRRKVKEDLGYWLDAATGHWLSEKKALELDDEVEAAEDSTVWSAQRVVPYVQDVRNILVWRLAEPVAEETAVTLQYALERGMEAEFQLEDSELASEALPDPDLCGRVLFTESAEGGAGVLKRLQSEPTALAAVARRALEILHFDPVTGQDLAGRGLDGQSHAEDSCVRACYDCLLSYANQFDHDRIDRHSVVELLLRLTSSTTTASRKEPDKAKQVDTLRGACASDLERRFLDLLCERDLALPDEVHPHPTGLGVRPDFAFHLPGGAVAVFLDSEGSENQAGRDLDAEDQLFDAGWMVVRFGDEASWREQLGRYSEVFGKGRTA</sequence>
<dbReference type="Pfam" id="PF00271">
    <property type="entry name" value="Helicase_C"/>
    <property type="match status" value="1"/>
</dbReference>
<dbReference type="Gene3D" id="3.40.50.300">
    <property type="entry name" value="P-loop containing nucleotide triphosphate hydrolases"/>
    <property type="match status" value="2"/>
</dbReference>
<keyword evidence="7" id="KW-1185">Reference proteome</keyword>
<evidence type="ECO:0000313" key="6">
    <source>
        <dbReference type="EMBL" id="PAY21891.1"/>
    </source>
</evidence>
<dbReference type="GO" id="GO:0003677">
    <property type="term" value="F:DNA binding"/>
    <property type="evidence" value="ECO:0007669"/>
    <property type="project" value="TreeGrafter"/>
</dbReference>
<gene>
    <name evidence="6" type="ORF">CEY15_16465</name>
</gene>
<feature type="region of interest" description="Disordered" evidence="3">
    <location>
        <begin position="1167"/>
        <end position="1192"/>
    </location>
</feature>
<dbReference type="InterPro" id="IPR052511">
    <property type="entry name" value="ATP-dep_Helicase"/>
</dbReference>
<dbReference type="InterPro" id="IPR018973">
    <property type="entry name" value="MZB"/>
</dbReference>
<dbReference type="PANTHER" id="PTHR47962:SF5">
    <property type="entry name" value="ATP-DEPENDENT HELICASE LHR-RELATED"/>
    <property type="match status" value="1"/>
</dbReference>
<dbReference type="GO" id="GO:0005524">
    <property type="term" value="F:ATP binding"/>
    <property type="evidence" value="ECO:0007669"/>
    <property type="project" value="UniProtKB-KW"/>
</dbReference>
<name>A0A2A2WL38_9ACTN</name>
<feature type="domain" description="Helicase ATP-binding" evidence="4">
    <location>
        <begin position="101"/>
        <end position="289"/>
    </location>
</feature>
<proteinExistence type="predicted"/>
<keyword evidence="2" id="KW-0067">ATP-binding</keyword>
<keyword evidence="6" id="KW-0378">Hydrolase</keyword>
<dbReference type="InterPro" id="IPR014001">
    <property type="entry name" value="Helicase_ATP-bd"/>
</dbReference>
<reference evidence="7" key="1">
    <citation type="submission" date="2017-09" db="EMBL/GenBank/DDBJ databases">
        <authorList>
            <person name="Zhang Y."/>
            <person name="Huang X."/>
            <person name="Liu J."/>
            <person name="Lu L."/>
            <person name="Peng K."/>
        </authorList>
    </citation>
    <scope>NUCLEOTIDE SEQUENCE [LARGE SCALE GENOMIC DNA]</scope>
    <source>
        <strain evidence="7">S-XJ-1</strain>
    </source>
</reference>
<dbReference type="SMART" id="SM00490">
    <property type="entry name" value="HELICc"/>
    <property type="match status" value="1"/>
</dbReference>
<dbReference type="InterPro" id="IPR011545">
    <property type="entry name" value="DEAD/DEAH_box_helicase_dom"/>
</dbReference>
<evidence type="ECO:0000256" key="2">
    <source>
        <dbReference type="ARBA" id="ARBA00022840"/>
    </source>
</evidence>
<protein>
    <submittedName>
        <fullName evidence="6">DEAD/DEAH box helicase</fullName>
    </submittedName>
</protein>
<dbReference type="InterPro" id="IPR001650">
    <property type="entry name" value="Helicase_C-like"/>
</dbReference>
<keyword evidence="1" id="KW-0547">Nucleotide-binding</keyword>
<dbReference type="InterPro" id="IPR027417">
    <property type="entry name" value="P-loop_NTPase"/>
</dbReference>
<dbReference type="SMART" id="SM00487">
    <property type="entry name" value="DEXDc"/>
    <property type="match status" value="1"/>
</dbReference>
<dbReference type="GO" id="GO:0016887">
    <property type="term" value="F:ATP hydrolysis activity"/>
    <property type="evidence" value="ECO:0007669"/>
    <property type="project" value="TreeGrafter"/>
</dbReference>
<evidence type="ECO:0000256" key="3">
    <source>
        <dbReference type="SAM" id="MobiDB-lite"/>
    </source>
</evidence>
<dbReference type="OrthoDB" id="3197455at2"/>
<dbReference type="Proteomes" id="UP000218810">
    <property type="component" value="Unassembled WGS sequence"/>
</dbReference>
<dbReference type="EMBL" id="NTGA01000037">
    <property type="protein sequence ID" value="PAY21891.1"/>
    <property type="molecule type" value="Genomic_DNA"/>
</dbReference>
<dbReference type="PROSITE" id="PS51194">
    <property type="entry name" value="HELICASE_CTER"/>
    <property type="match status" value="1"/>
</dbReference>
<dbReference type="Pfam" id="PF00270">
    <property type="entry name" value="DEAD"/>
    <property type="match status" value="1"/>
</dbReference>
<keyword evidence="6" id="KW-0347">Helicase</keyword>